<dbReference type="Proteomes" id="UP000299102">
    <property type="component" value="Unassembled WGS sequence"/>
</dbReference>
<dbReference type="AlphaFoldDB" id="A0A4C1XK72"/>
<gene>
    <name evidence="1" type="ORF">EVAR_51913_1</name>
</gene>
<name>A0A4C1XK72_EUMVA</name>
<protein>
    <submittedName>
        <fullName evidence="1">Uncharacterized protein</fullName>
    </submittedName>
</protein>
<dbReference type="EMBL" id="BGZK01000846">
    <property type="protein sequence ID" value="GBP62667.1"/>
    <property type="molecule type" value="Genomic_DNA"/>
</dbReference>
<reference evidence="1 2" key="1">
    <citation type="journal article" date="2019" name="Commun. Biol.">
        <title>The bagworm genome reveals a unique fibroin gene that provides high tensile strength.</title>
        <authorList>
            <person name="Kono N."/>
            <person name="Nakamura H."/>
            <person name="Ohtoshi R."/>
            <person name="Tomita M."/>
            <person name="Numata K."/>
            <person name="Arakawa K."/>
        </authorList>
    </citation>
    <scope>NUCLEOTIDE SEQUENCE [LARGE SCALE GENOMIC DNA]</scope>
</reference>
<keyword evidence="2" id="KW-1185">Reference proteome</keyword>
<evidence type="ECO:0000313" key="1">
    <source>
        <dbReference type="EMBL" id="GBP62667.1"/>
    </source>
</evidence>
<evidence type="ECO:0000313" key="2">
    <source>
        <dbReference type="Proteomes" id="UP000299102"/>
    </source>
</evidence>
<organism evidence="1 2">
    <name type="scientific">Eumeta variegata</name>
    <name type="common">Bagworm moth</name>
    <name type="synonym">Eumeta japonica</name>
    <dbReference type="NCBI Taxonomy" id="151549"/>
    <lineage>
        <taxon>Eukaryota</taxon>
        <taxon>Metazoa</taxon>
        <taxon>Ecdysozoa</taxon>
        <taxon>Arthropoda</taxon>
        <taxon>Hexapoda</taxon>
        <taxon>Insecta</taxon>
        <taxon>Pterygota</taxon>
        <taxon>Neoptera</taxon>
        <taxon>Endopterygota</taxon>
        <taxon>Lepidoptera</taxon>
        <taxon>Glossata</taxon>
        <taxon>Ditrysia</taxon>
        <taxon>Tineoidea</taxon>
        <taxon>Psychidae</taxon>
        <taxon>Oiketicinae</taxon>
        <taxon>Eumeta</taxon>
    </lineage>
</organism>
<accession>A0A4C1XK72</accession>
<comment type="caution">
    <text evidence="1">The sequence shown here is derived from an EMBL/GenBank/DDBJ whole genome shotgun (WGS) entry which is preliminary data.</text>
</comment>
<sequence>MRQCAAVTIRSLLPDYANTLTSQRSTHRLDTEAHIYRYPTLLRYSAKIERQTSSEPPDSHRRPWTLVTSEVKSASLAFWVGIRYLMKAKIGCWMGNCDEDGGVGTHYRAVTWPPPAGAWPCLPRLPFINLLLRWCSISVNPLESIFNHLIEIRSGEADSRAMRLHAAC</sequence>
<proteinExistence type="predicted"/>